<organism evidence="2 3">
    <name type="scientific">Piloderma croceum (strain F 1598)</name>
    <dbReference type="NCBI Taxonomy" id="765440"/>
    <lineage>
        <taxon>Eukaryota</taxon>
        <taxon>Fungi</taxon>
        <taxon>Dikarya</taxon>
        <taxon>Basidiomycota</taxon>
        <taxon>Agaricomycotina</taxon>
        <taxon>Agaricomycetes</taxon>
        <taxon>Agaricomycetidae</taxon>
        <taxon>Atheliales</taxon>
        <taxon>Atheliaceae</taxon>
        <taxon>Piloderma</taxon>
    </lineage>
</organism>
<dbReference type="Proteomes" id="UP000054166">
    <property type="component" value="Unassembled WGS sequence"/>
</dbReference>
<dbReference type="OrthoDB" id="5599646at2759"/>
<reference evidence="2 3" key="1">
    <citation type="submission" date="2014-04" db="EMBL/GenBank/DDBJ databases">
        <authorList>
            <consortium name="DOE Joint Genome Institute"/>
            <person name="Kuo A."/>
            <person name="Tarkka M."/>
            <person name="Buscot F."/>
            <person name="Kohler A."/>
            <person name="Nagy L.G."/>
            <person name="Floudas D."/>
            <person name="Copeland A."/>
            <person name="Barry K.W."/>
            <person name="Cichocki N."/>
            <person name="Veneault-Fourrey C."/>
            <person name="LaButti K."/>
            <person name="Lindquist E.A."/>
            <person name="Lipzen A."/>
            <person name="Lundell T."/>
            <person name="Morin E."/>
            <person name="Murat C."/>
            <person name="Sun H."/>
            <person name="Tunlid A."/>
            <person name="Henrissat B."/>
            <person name="Grigoriev I.V."/>
            <person name="Hibbett D.S."/>
            <person name="Martin F."/>
            <person name="Nordberg H.P."/>
            <person name="Cantor M.N."/>
            <person name="Hua S.X."/>
        </authorList>
    </citation>
    <scope>NUCLEOTIDE SEQUENCE [LARGE SCALE GENOMIC DNA]</scope>
    <source>
        <strain evidence="2 3">F 1598</strain>
    </source>
</reference>
<feature type="region of interest" description="Disordered" evidence="1">
    <location>
        <begin position="60"/>
        <end position="112"/>
    </location>
</feature>
<evidence type="ECO:0008006" key="4">
    <source>
        <dbReference type="Google" id="ProtNLM"/>
    </source>
</evidence>
<feature type="compositionally biased region" description="Low complexity" evidence="1">
    <location>
        <begin position="99"/>
        <end position="112"/>
    </location>
</feature>
<evidence type="ECO:0000256" key="1">
    <source>
        <dbReference type="SAM" id="MobiDB-lite"/>
    </source>
</evidence>
<feature type="compositionally biased region" description="Acidic residues" evidence="1">
    <location>
        <begin position="83"/>
        <end position="96"/>
    </location>
</feature>
<dbReference type="EMBL" id="KN833008">
    <property type="protein sequence ID" value="KIM79595.1"/>
    <property type="molecule type" value="Genomic_DNA"/>
</dbReference>
<name>A0A0C3F4J3_PILCF</name>
<keyword evidence="3" id="KW-1185">Reference proteome</keyword>
<protein>
    <recommendedName>
        <fullName evidence="4">LisH domain-containing protein</fullName>
    </recommendedName>
</protein>
<dbReference type="AlphaFoldDB" id="A0A0C3F4J3"/>
<dbReference type="InParanoid" id="A0A0C3F4J3"/>
<proteinExistence type="predicted"/>
<evidence type="ECO:0000313" key="2">
    <source>
        <dbReference type="EMBL" id="KIM79595.1"/>
    </source>
</evidence>
<feature type="compositionally biased region" description="Low complexity" evidence="1">
    <location>
        <begin position="66"/>
        <end position="82"/>
    </location>
</feature>
<gene>
    <name evidence="2" type="ORF">PILCRDRAFT_549464</name>
</gene>
<dbReference type="STRING" id="765440.A0A0C3F4J3"/>
<evidence type="ECO:0000313" key="3">
    <source>
        <dbReference type="Proteomes" id="UP000054166"/>
    </source>
</evidence>
<reference evidence="3" key="2">
    <citation type="submission" date="2015-01" db="EMBL/GenBank/DDBJ databases">
        <title>Evolutionary Origins and Diversification of the Mycorrhizal Mutualists.</title>
        <authorList>
            <consortium name="DOE Joint Genome Institute"/>
            <consortium name="Mycorrhizal Genomics Consortium"/>
            <person name="Kohler A."/>
            <person name="Kuo A."/>
            <person name="Nagy L.G."/>
            <person name="Floudas D."/>
            <person name="Copeland A."/>
            <person name="Barry K.W."/>
            <person name="Cichocki N."/>
            <person name="Veneault-Fourrey C."/>
            <person name="LaButti K."/>
            <person name="Lindquist E.A."/>
            <person name="Lipzen A."/>
            <person name="Lundell T."/>
            <person name="Morin E."/>
            <person name="Murat C."/>
            <person name="Riley R."/>
            <person name="Ohm R."/>
            <person name="Sun H."/>
            <person name="Tunlid A."/>
            <person name="Henrissat B."/>
            <person name="Grigoriev I.V."/>
            <person name="Hibbett D.S."/>
            <person name="Martin F."/>
        </authorList>
    </citation>
    <scope>NUCLEOTIDE SEQUENCE [LARGE SCALE GENOMIC DNA]</scope>
    <source>
        <strain evidence="3">F 1598</strain>
    </source>
</reference>
<dbReference type="HOGENOM" id="CLU_1636040_0_0_1"/>
<accession>A0A0C3F4J3</accession>
<sequence>MDGNLAATYTLIHAFLTKRSHTKVALALKKAARDVVILKDDVDVDGPQLDEIIKQWKAWASKRDLSGSGDDSSSGSDSSSEPSDSDSDSSDSDSDSDSSKSSSAKAKAKSGEASSCFYFRSLLTFTQLIHPAQVPAQTTPAPTQVFPRRLSADNNNSITIIR</sequence>